<organism evidence="3">
    <name type="scientific">Lepeophtheirus salmonis</name>
    <name type="common">Salmon louse</name>
    <name type="synonym">Caligus salmonis</name>
    <dbReference type="NCBI Taxonomy" id="72036"/>
    <lineage>
        <taxon>Eukaryota</taxon>
        <taxon>Metazoa</taxon>
        <taxon>Ecdysozoa</taxon>
        <taxon>Arthropoda</taxon>
        <taxon>Crustacea</taxon>
        <taxon>Multicrustacea</taxon>
        <taxon>Hexanauplia</taxon>
        <taxon>Copepoda</taxon>
        <taxon>Siphonostomatoida</taxon>
        <taxon>Caligidae</taxon>
        <taxon>Lepeophtheirus</taxon>
    </lineage>
</organism>
<dbReference type="CDD" id="cd00109">
    <property type="entry name" value="Kunitz-type"/>
    <property type="match status" value="1"/>
</dbReference>
<feature type="domain" description="BPTI/Kunitz inhibitor" evidence="2">
    <location>
        <begin position="348"/>
        <end position="396"/>
    </location>
</feature>
<dbReference type="InterPro" id="IPR020901">
    <property type="entry name" value="Prtase_inh_Kunz-CS"/>
</dbReference>
<feature type="chain" id="PRO_5005489378" evidence="1">
    <location>
        <begin position="19"/>
        <end position="1485"/>
    </location>
</feature>
<reference evidence="3" key="1">
    <citation type="submission" date="2014-05" db="EMBL/GenBank/DDBJ databases">
        <authorList>
            <person name="Chronopoulou M."/>
        </authorList>
    </citation>
    <scope>NUCLEOTIDE SEQUENCE</scope>
    <source>
        <tissue evidence="3">Whole organism</tissue>
    </source>
</reference>
<evidence type="ECO:0000256" key="1">
    <source>
        <dbReference type="SAM" id="SignalP"/>
    </source>
</evidence>
<dbReference type="InterPro" id="IPR036880">
    <property type="entry name" value="Kunitz_BPTI_sf"/>
</dbReference>
<dbReference type="OrthoDB" id="2015551at2759"/>
<dbReference type="Gene3D" id="2.60.40.200">
    <property type="entry name" value="Superoxide dismutase, copper/zinc binding domain"/>
    <property type="match status" value="1"/>
</dbReference>
<evidence type="ECO:0000313" key="3">
    <source>
        <dbReference type="EMBL" id="CDW47276.1"/>
    </source>
</evidence>
<dbReference type="GO" id="GO:0006801">
    <property type="term" value="P:superoxide metabolic process"/>
    <property type="evidence" value="ECO:0007669"/>
    <property type="project" value="InterPro"/>
</dbReference>
<dbReference type="PROSITE" id="PS00087">
    <property type="entry name" value="SOD_CU_ZN_1"/>
    <property type="match status" value="1"/>
</dbReference>
<protein>
    <submittedName>
        <fullName evidence="3">Superoxide dismutase 1, soluble [Pelodiscus sinensis]</fullName>
    </submittedName>
</protein>
<evidence type="ECO:0000259" key="2">
    <source>
        <dbReference type="PROSITE" id="PS50279"/>
    </source>
</evidence>
<dbReference type="InterPro" id="IPR001424">
    <property type="entry name" value="SOD_Cu_Zn_dom"/>
</dbReference>
<dbReference type="PANTHER" id="PTHR10003">
    <property type="entry name" value="SUPEROXIDE DISMUTASE CU-ZN -RELATED"/>
    <property type="match status" value="1"/>
</dbReference>
<dbReference type="Gene3D" id="4.10.410.10">
    <property type="entry name" value="Pancreatic trypsin inhibitor Kunitz domain"/>
    <property type="match status" value="2"/>
</dbReference>
<dbReference type="PRINTS" id="PR00068">
    <property type="entry name" value="CUZNDISMTASE"/>
</dbReference>
<dbReference type="PROSITE" id="PS00280">
    <property type="entry name" value="BPTI_KUNITZ_1"/>
    <property type="match status" value="1"/>
</dbReference>
<dbReference type="PROSITE" id="PS50279">
    <property type="entry name" value="BPTI_KUNITZ_2"/>
    <property type="match status" value="2"/>
</dbReference>
<dbReference type="GO" id="GO:0004867">
    <property type="term" value="F:serine-type endopeptidase inhibitor activity"/>
    <property type="evidence" value="ECO:0007669"/>
    <property type="project" value="InterPro"/>
</dbReference>
<dbReference type="CDD" id="cd00305">
    <property type="entry name" value="Cu-Zn_Superoxide_Dismutase"/>
    <property type="match status" value="1"/>
</dbReference>
<feature type="signal peptide" evidence="1">
    <location>
        <begin position="1"/>
        <end position="18"/>
    </location>
</feature>
<gene>
    <name evidence="3" type="primary">SOD1</name>
</gene>
<name>A0A0K2VBG5_LEPSM</name>
<feature type="domain" description="BPTI/Kunitz inhibitor" evidence="2">
    <location>
        <begin position="703"/>
        <end position="757"/>
    </location>
</feature>
<dbReference type="InterPro" id="IPR036423">
    <property type="entry name" value="SOD-like_Cu/Zn_dom_sf"/>
</dbReference>
<dbReference type="PRINTS" id="PR00759">
    <property type="entry name" value="BASICPTASE"/>
</dbReference>
<proteinExistence type="predicted"/>
<dbReference type="SMART" id="SM00131">
    <property type="entry name" value="KU"/>
    <property type="match status" value="2"/>
</dbReference>
<dbReference type="InterPro" id="IPR018152">
    <property type="entry name" value="SOD_Cu/Zn_BS"/>
</dbReference>
<keyword evidence="1" id="KW-0732">Signal</keyword>
<dbReference type="Pfam" id="PF00014">
    <property type="entry name" value="Kunitz_BPTI"/>
    <property type="match status" value="2"/>
</dbReference>
<dbReference type="InterPro" id="IPR024134">
    <property type="entry name" value="SOD_Cu/Zn_/chaperone"/>
</dbReference>
<sequence length="1485" mass="169287">MLIYSLFILLYIFASSLALDVKPLSCNAGASSLFKELLSNFTVNDELHRHYVVFIPSHNNFLDQLELNNHSIRDEVIKSHIIGMNSSIYHGTYLTLNEHSVRITLRNNQINANGFVLTPCSFFGHHPISFYTFDGLLKEDKCLKENIIFRNFRIPTLNTNQLEILKEFGPKFYEHWIENKNALEDPNFNFHESIILVPNDEEVTKVDKNKIIQLLASQVIPIKGGFPDHLTESTTNIHLKNLMGEDVHLILREDSIIVNGFLAKELKKKETISFYKFSNTLLVSSNPILSNSAINYTWDELHTAFVPDLNEEMIQVLNQMKLYQFLSIWRDVKFKSQTQYAKTKENLCALPKDPGPCRFNIAMFYFDGEICRPFVFGGCEGNLNRFNTLRECTESCVHDPVKKRQSFDDICDLPFFQPFSSNLNCNKDARLFGYNKEKGFCNPVHVNSSLSCLLSESLFEEFKDCKELCNDYGQITSQSLENLSKKQFCEYPGFCNKTSSVSRIKWIHKDGKCFPLKTDCMDYSFGIYDFEVDCLKSCKNATGEVLTIFAPTDEAIERLLERIGQDSSIFRLHADLAKKFILPHLIFEKANINRPYVLEQKDFRIVLLHEVVTIDTIKFENRTSSFLRSAIERERFVPFNGLPEFREEYLRKNKFVNYNIVYESIYKLLNTRVFNLIHKVISISDSETNENINGRNATARGFCRQELSHGVQNDIVSKNTTRYFYNYDVGSCQSFQFSGIGGNSNNFYSYTECSDFCGKFEGVVSEVKVDSKYNISGHALLIQSNKNQKMYMDAIFEGLKPKTNYLIEAGLTEIKKIESSDLGSIIINEQIDDVHLFGPDTNTILNNKMIIREFNGSSTDSKIVGHGSILSVPNFMEAHAKIIHEKNDQIKGDIILRQDGPFAPVSMIGTVEGVMEGLHGFHIHEVGDTSNECKGAGSHFNPHGKTHGAPQSESRHVGDLGNVQVYWGSNLQIHLVDDVVTLYRSTNSILGRTIVIHERKDDLGLTGDFSSLTTGNAGSRIACGIIKSSPFSSKSEKNITKDSLDAENKKGKIFFIPNDHVMRFIFEEMALQVTMSLREFAYCHYSAKAFDFSSSETNYTTECGFNVNIKNKNSKTGYEMTINGVRAEKVIRDGKNTFFVIPFILYINHESLKKETKNQGASFKKYAHIILPSAEESYGEHIYLRKQHIELQQESPQSTLRLSARLEPLISDMKEKVVQVRIVNKGSIYPLCPPFENDTSVDLGFQTISQWSSSFNINTNQASLYGPYSIIGKILVFYDEDRPLICGRIQGGEYTVDDYNSGDEEVWIDIAPLRLPRQDAELKARASELEINLFFDAWDNALKNGVAVTSNEVEDITLATMTDKDFNHLMPRRKNRSSHACNQDLLFQRKLLSLMIIPGKYDRSTFKDKELIIPNTLEGHHLMFSVNEEDSVSLRHHKSIRSVSTNSTMLYLTSRSGFMNSALFGPHDVFGSFDRANYRVANQDW</sequence>
<dbReference type="SUPFAM" id="SSF57362">
    <property type="entry name" value="BPTI-like"/>
    <property type="match status" value="2"/>
</dbReference>
<dbReference type="CDD" id="cd22593">
    <property type="entry name" value="Kunitz_conkunitzin"/>
    <property type="match status" value="1"/>
</dbReference>
<dbReference type="EMBL" id="HACA01029915">
    <property type="protein sequence ID" value="CDW47276.1"/>
    <property type="molecule type" value="Transcribed_RNA"/>
</dbReference>
<accession>A0A0K2VBG5</accession>
<dbReference type="PROSITE" id="PS00332">
    <property type="entry name" value="SOD_CU_ZN_2"/>
    <property type="match status" value="1"/>
</dbReference>
<dbReference type="SUPFAM" id="SSF49329">
    <property type="entry name" value="Cu,Zn superoxide dismutase-like"/>
    <property type="match status" value="1"/>
</dbReference>
<dbReference type="Pfam" id="PF00080">
    <property type="entry name" value="Sod_Cu"/>
    <property type="match status" value="1"/>
</dbReference>
<dbReference type="GO" id="GO:0005507">
    <property type="term" value="F:copper ion binding"/>
    <property type="evidence" value="ECO:0007669"/>
    <property type="project" value="InterPro"/>
</dbReference>
<dbReference type="InterPro" id="IPR002223">
    <property type="entry name" value="Kunitz_BPTI"/>
</dbReference>